<evidence type="ECO:0000256" key="6">
    <source>
        <dbReference type="ARBA" id="ARBA00070406"/>
    </source>
</evidence>
<comment type="function">
    <text evidence="5">May be an activator protein for the gylABX operon.</text>
</comment>
<sequence length="266" mass="28944">MSRDEQEPAAGTYVRSLERGLAVIRAFDAEHPELTLAQVAERTGMSRASARRFLHTLAHLGYVQVEGRAFRLGPQVLSLGYAYLSGQTLKQVAEVPLRELSARLGESVSLSVLDGPEIVYLARVAAQRIMAVDISVGTRLPAATTSMGRVLLAGRSPQEVDRHLGEHPPRALNRHTLTDPQAVAQRIEQVRRDGWALVDQELEVGLRSLAVGVRGAGGEVVAGLNVSTRVGTEHAEPRRLLGPTLEALRDCAGRIEEQLRLGEHRV</sequence>
<dbReference type="InterPro" id="IPR014757">
    <property type="entry name" value="Tscrpt_reg_IclR_C"/>
</dbReference>
<keyword evidence="4" id="KW-0804">Transcription</keyword>
<dbReference type="SUPFAM" id="SSF46785">
    <property type="entry name" value="Winged helix' DNA-binding domain"/>
    <property type="match status" value="1"/>
</dbReference>
<dbReference type="PANTHER" id="PTHR30136:SF34">
    <property type="entry name" value="TRANSCRIPTIONAL REGULATOR"/>
    <property type="match status" value="1"/>
</dbReference>
<evidence type="ECO:0000256" key="1">
    <source>
        <dbReference type="ARBA" id="ARBA00022798"/>
    </source>
</evidence>
<reference evidence="7" key="1">
    <citation type="submission" date="2016-06" db="EMBL/GenBank/DDBJ databases">
        <title>Identification of putative biosynthetic pathways for the production of bioactive secondary metabolites by the marine actinomycete Kocuria kristinae RUTW2-3.</title>
        <authorList>
            <person name="Waterworth S.C."/>
            <person name="Walmsley T.A."/>
            <person name="Matongo T."/>
            <person name="Davies-Coleman M.T."/>
            <person name="Dorrington R.A."/>
        </authorList>
    </citation>
    <scope>NUCLEOTIDE SEQUENCE [LARGE SCALE GENOMIC DNA]</scope>
    <source>
        <strain evidence="7">RUTW2-3</strain>
    </source>
</reference>
<keyword evidence="1" id="KW-0319">Glycerol metabolism</keyword>
<dbReference type="SMART" id="SM00346">
    <property type="entry name" value="HTH_ICLR"/>
    <property type="match status" value="1"/>
</dbReference>
<dbReference type="InterPro" id="IPR050707">
    <property type="entry name" value="HTH_MetabolicPath_Reg"/>
</dbReference>
<proteinExistence type="predicted"/>
<accession>A0A0Q2XI64</accession>
<dbReference type="Pfam" id="PF01614">
    <property type="entry name" value="IclR_C"/>
    <property type="match status" value="1"/>
</dbReference>
<keyword evidence="2" id="KW-0805">Transcription regulation</keyword>
<dbReference type="Proteomes" id="UP000053171">
    <property type="component" value="Unassembled WGS sequence"/>
</dbReference>
<dbReference type="STRING" id="37923.BK826_08685"/>
<dbReference type="InterPro" id="IPR036390">
    <property type="entry name" value="WH_DNA-bd_sf"/>
</dbReference>
<protein>
    <recommendedName>
        <fullName evidence="6">Glycerol operon regulatory protein</fullName>
    </recommendedName>
</protein>
<dbReference type="Pfam" id="PF09339">
    <property type="entry name" value="HTH_IclR"/>
    <property type="match status" value="1"/>
</dbReference>
<gene>
    <name evidence="7" type="ORF">AN277_0202015</name>
</gene>
<keyword evidence="3" id="KW-0238">DNA-binding</keyword>
<dbReference type="GO" id="GO:0045892">
    <property type="term" value="P:negative regulation of DNA-templated transcription"/>
    <property type="evidence" value="ECO:0007669"/>
    <property type="project" value="TreeGrafter"/>
</dbReference>
<dbReference type="FunFam" id="1.10.10.10:FF:000056">
    <property type="entry name" value="IclR family transcriptional regulator"/>
    <property type="match status" value="1"/>
</dbReference>
<dbReference type="GO" id="GO:0045893">
    <property type="term" value="P:positive regulation of DNA-templated transcription"/>
    <property type="evidence" value="ECO:0007669"/>
    <property type="project" value="InterPro"/>
</dbReference>
<evidence type="ECO:0000256" key="4">
    <source>
        <dbReference type="ARBA" id="ARBA00023163"/>
    </source>
</evidence>
<dbReference type="AlphaFoldDB" id="A0A0Q2XI64"/>
<dbReference type="SUPFAM" id="SSF55781">
    <property type="entry name" value="GAF domain-like"/>
    <property type="match status" value="1"/>
</dbReference>
<dbReference type="NCBIfam" id="TIGR02431">
    <property type="entry name" value="pcaR_pcaU"/>
    <property type="match status" value="1"/>
</dbReference>
<dbReference type="GO" id="GO:0003700">
    <property type="term" value="F:DNA-binding transcription factor activity"/>
    <property type="evidence" value="ECO:0007669"/>
    <property type="project" value="TreeGrafter"/>
</dbReference>
<dbReference type="PROSITE" id="PS51077">
    <property type="entry name" value="HTH_ICLR"/>
    <property type="match status" value="1"/>
</dbReference>
<dbReference type="GO" id="GO:0046278">
    <property type="term" value="P:3,4-dihydroxybenzoate metabolic process"/>
    <property type="evidence" value="ECO:0007669"/>
    <property type="project" value="InterPro"/>
</dbReference>
<evidence type="ECO:0000313" key="7">
    <source>
        <dbReference type="EMBL" id="OAX52748.1"/>
    </source>
</evidence>
<dbReference type="GO" id="GO:0006071">
    <property type="term" value="P:glycerol metabolic process"/>
    <property type="evidence" value="ECO:0007669"/>
    <property type="project" value="UniProtKB-KW"/>
</dbReference>
<dbReference type="PATRIC" id="fig|37923.10.peg.1982"/>
<dbReference type="PROSITE" id="PS51078">
    <property type="entry name" value="ICLR_ED"/>
    <property type="match status" value="1"/>
</dbReference>
<dbReference type="EMBL" id="LJBJ02000002">
    <property type="protein sequence ID" value="OAX52748.1"/>
    <property type="molecule type" value="Genomic_DNA"/>
</dbReference>
<dbReference type="InterPro" id="IPR036388">
    <property type="entry name" value="WH-like_DNA-bd_sf"/>
</dbReference>
<evidence type="ECO:0000256" key="3">
    <source>
        <dbReference type="ARBA" id="ARBA00023125"/>
    </source>
</evidence>
<dbReference type="InterPro" id="IPR029016">
    <property type="entry name" value="GAF-like_dom_sf"/>
</dbReference>
<evidence type="ECO:0000313" key="8">
    <source>
        <dbReference type="Proteomes" id="UP000053171"/>
    </source>
</evidence>
<name>A0A0Q2XI64_9MICC</name>
<dbReference type="RefSeq" id="WP_055684593.1">
    <property type="nucleotide sequence ID" value="NZ_CP113782.1"/>
</dbReference>
<dbReference type="Gene3D" id="1.10.10.10">
    <property type="entry name" value="Winged helix-like DNA-binding domain superfamily/Winged helix DNA-binding domain"/>
    <property type="match status" value="1"/>
</dbReference>
<evidence type="ECO:0000256" key="2">
    <source>
        <dbReference type="ARBA" id="ARBA00023015"/>
    </source>
</evidence>
<evidence type="ECO:0000256" key="5">
    <source>
        <dbReference type="ARBA" id="ARBA00058938"/>
    </source>
</evidence>
<dbReference type="Gene3D" id="3.30.450.40">
    <property type="match status" value="1"/>
</dbReference>
<dbReference type="GO" id="GO:0003677">
    <property type="term" value="F:DNA binding"/>
    <property type="evidence" value="ECO:0007669"/>
    <property type="project" value="UniProtKB-KW"/>
</dbReference>
<dbReference type="InterPro" id="IPR005471">
    <property type="entry name" value="Tscrpt_reg_IclR_N"/>
</dbReference>
<organism evidence="7 8">
    <name type="scientific">Rothia kristinae</name>
    <dbReference type="NCBI Taxonomy" id="37923"/>
    <lineage>
        <taxon>Bacteria</taxon>
        <taxon>Bacillati</taxon>
        <taxon>Actinomycetota</taxon>
        <taxon>Actinomycetes</taxon>
        <taxon>Micrococcales</taxon>
        <taxon>Micrococcaceae</taxon>
        <taxon>Rothia</taxon>
    </lineage>
</organism>
<keyword evidence="8" id="KW-1185">Reference proteome</keyword>
<dbReference type="InterPro" id="IPR012794">
    <property type="entry name" value="PcaR_PcaU"/>
</dbReference>
<dbReference type="PANTHER" id="PTHR30136">
    <property type="entry name" value="HELIX-TURN-HELIX TRANSCRIPTIONAL REGULATOR, ICLR FAMILY"/>
    <property type="match status" value="1"/>
</dbReference>
<comment type="caution">
    <text evidence="7">The sequence shown here is derived from an EMBL/GenBank/DDBJ whole genome shotgun (WGS) entry which is preliminary data.</text>
</comment>